<dbReference type="GO" id="GO:0009279">
    <property type="term" value="C:cell outer membrane"/>
    <property type="evidence" value="ECO:0007669"/>
    <property type="project" value="UniProtKB-SubCell"/>
</dbReference>
<dbReference type="Pfam" id="PF14322">
    <property type="entry name" value="SusD-like_3"/>
    <property type="match status" value="1"/>
</dbReference>
<dbReference type="SUPFAM" id="SSF48452">
    <property type="entry name" value="TPR-like"/>
    <property type="match status" value="1"/>
</dbReference>
<feature type="domain" description="RagB/SusD" evidence="6">
    <location>
        <begin position="295"/>
        <end position="551"/>
    </location>
</feature>
<dbReference type="Gene3D" id="1.25.40.390">
    <property type="match status" value="1"/>
</dbReference>
<evidence type="ECO:0000313" key="8">
    <source>
        <dbReference type="EMBL" id="UOR06975.1"/>
    </source>
</evidence>
<proteinExistence type="inferred from homology"/>
<evidence type="ECO:0000256" key="4">
    <source>
        <dbReference type="ARBA" id="ARBA00023136"/>
    </source>
</evidence>
<reference evidence="8 9" key="1">
    <citation type="submission" date="2022-04" db="EMBL/GenBank/DDBJ databases">
        <title>Hymenobacter sp. isolated from the air.</title>
        <authorList>
            <person name="Won M."/>
            <person name="Lee C.-M."/>
            <person name="Woen H.-Y."/>
            <person name="Kwon S.-W."/>
        </authorList>
    </citation>
    <scope>NUCLEOTIDE SEQUENCE [LARGE SCALE GENOMIC DNA]</scope>
    <source>
        <strain evidence="9">5413 J-13</strain>
    </source>
</reference>
<dbReference type="Proteomes" id="UP000829925">
    <property type="component" value="Chromosome"/>
</dbReference>
<dbReference type="KEGG" id="haei:MUN82_07700"/>
<keyword evidence="4" id="KW-0472">Membrane</keyword>
<keyword evidence="9" id="KW-1185">Reference proteome</keyword>
<dbReference type="PROSITE" id="PS51257">
    <property type="entry name" value="PROKAR_LIPOPROTEIN"/>
    <property type="match status" value="1"/>
</dbReference>
<evidence type="ECO:0000259" key="7">
    <source>
        <dbReference type="Pfam" id="PF14322"/>
    </source>
</evidence>
<comment type="subcellular location">
    <subcellularLocation>
        <location evidence="1">Cell outer membrane</location>
    </subcellularLocation>
</comment>
<keyword evidence="5" id="KW-0998">Cell outer membrane</keyword>
<evidence type="ECO:0000256" key="2">
    <source>
        <dbReference type="ARBA" id="ARBA00006275"/>
    </source>
</evidence>
<dbReference type="InterPro" id="IPR011990">
    <property type="entry name" value="TPR-like_helical_dom_sf"/>
</dbReference>
<accession>A0A8T9SYN3</accession>
<dbReference type="AlphaFoldDB" id="A0A8T9SYN3"/>
<evidence type="ECO:0000259" key="6">
    <source>
        <dbReference type="Pfam" id="PF07980"/>
    </source>
</evidence>
<dbReference type="Pfam" id="PF07980">
    <property type="entry name" value="SusD_RagB"/>
    <property type="match status" value="1"/>
</dbReference>
<dbReference type="RefSeq" id="WP_245096384.1">
    <property type="nucleotide sequence ID" value="NZ_CP095053.1"/>
</dbReference>
<dbReference type="InterPro" id="IPR033985">
    <property type="entry name" value="SusD-like_N"/>
</dbReference>
<evidence type="ECO:0000313" key="9">
    <source>
        <dbReference type="Proteomes" id="UP000829925"/>
    </source>
</evidence>
<dbReference type="InterPro" id="IPR012944">
    <property type="entry name" value="SusD_RagB_dom"/>
</dbReference>
<keyword evidence="3" id="KW-0732">Signal</keyword>
<evidence type="ECO:0000256" key="1">
    <source>
        <dbReference type="ARBA" id="ARBA00004442"/>
    </source>
</evidence>
<name>A0A8T9SYN3_9BACT</name>
<sequence length="551" mass="61670">MKRFAVYSLLGLSLLSSACQDDFLDRVPLDELVDDTYWENEEQLRLATDACYAFLKAKNTVDMENLGDNTLWPSVTDYQRIATGNFTNDVGALNTEWTTGYDGIRRCNAFLANYQRAQVTDPVRKEALAAEVRVIRAYLYSYLTAFYGDVQLVTTPLEIDDPLVYGPRTPRAEVVDFMLKELDEAATALPTAIPTGTNLGRINKGAALALKARVALQNQRYAAAEQAAKAVMDLNVYQLYTAGGTANAYRNLFTYAGKLAAGTNKETILARPHLADISMHNLSREIQVPDQNARWNPTKSLVDSYLCSDGLPIDKSPLYKDAAYADVFKNRDPRMVQTILQPGAAWGGRFDGNPQNTNPAVYTTPKFRSDRRGSVTITGYYFTKYVELSTVGQVSRDANDIHLIRLAEVLLIYAEARLEQGKLTQSDVDLTINKLRQRVGMRAMNLAELATNGLDVRTELRRERRVELALEGQRYFDILRWQQGSLLAEDVKGMKKAWALSAADVANQPTDANGFILVNRGRTFTASRNYLWPMPLVQLERNPNLGQNPGW</sequence>
<dbReference type="CDD" id="cd08977">
    <property type="entry name" value="SusD"/>
    <property type="match status" value="1"/>
</dbReference>
<evidence type="ECO:0000256" key="3">
    <source>
        <dbReference type="ARBA" id="ARBA00022729"/>
    </source>
</evidence>
<comment type="similarity">
    <text evidence="2">Belongs to the SusD family.</text>
</comment>
<dbReference type="EMBL" id="CP095053">
    <property type="protein sequence ID" value="UOR06975.1"/>
    <property type="molecule type" value="Genomic_DNA"/>
</dbReference>
<evidence type="ECO:0000256" key="5">
    <source>
        <dbReference type="ARBA" id="ARBA00023237"/>
    </source>
</evidence>
<organism evidence="8 9">
    <name type="scientific">Hymenobacter aerilatus</name>
    <dbReference type="NCBI Taxonomy" id="2932251"/>
    <lineage>
        <taxon>Bacteria</taxon>
        <taxon>Pseudomonadati</taxon>
        <taxon>Bacteroidota</taxon>
        <taxon>Cytophagia</taxon>
        <taxon>Cytophagales</taxon>
        <taxon>Hymenobacteraceae</taxon>
        <taxon>Hymenobacter</taxon>
    </lineage>
</organism>
<protein>
    <submittedName>
        <fullName evidence="8">RagB/SusD family nutrient uptake outer membrane protein</fullName>
    </submittedName>
</protein>
<feature type="domain" description="SusD-like N-terminal" evidence="7">
    <location>
        <begin position="58"/>
        <end position="216"/>
    </location>
</feature>
<gene>
    <name evidence="8" type="ORF">MUN82_07700</name>
</gene>